<organism evidence="1 2">
    <name type="scientific">Rhizophagus irregularis</name>
    <dbReference type="NCBI Taxonomy" id="588596"/>
    <lineage>
        <taxon>Eukaryota</taxon>
        <taxon>Fungi</taxon>
        <taxon>Fungi incertae sedis</taxon>
        <taxon>Mucoromycota</taxon>
        <taxon>Glomeromycotina</taxon>
        <taxon>Glomeromycetes</taxon>
        <taxon>Glomerales</taxon>
        <taxon>Glomeraceae</taxon>
        <taxon>Rhizophagus</taxon>
    </lineage>
</organism>
<comment type="caution">
    <text evidence="1">The sequence shown here is derived from an EMBL/GenBank/DDBJ whole genome shotgun (WGS) entry which is preliminary data.</text>
</comment>
<dbReference type="AlphaFoldDB" id="A0A2N1M434"/>
<reference evidence="1 2" key="2">
    <citation type="submission" date="2017-10" db="EMBL/GenBank/DDBJ databases">
        <title>Extensive intraspecific genome diversity in a model arbuscular mycorrhizal fungus.</title>
        <authorList>
            <person name="Chen E.C.H."/>
            <person name="Morin E."/>
            <person name="Baudet D."/>
            <person name="Noel J."/>
            <person name="Ndikumana S."/>
            <person name="Charron P."/>
            <person name="St-Onge C."/>
            <person name="Giorgi J."/>
            <person name="Grigoriev I.V."/>
            <person name="Roux C."/>
            <person name="Martin F.M."/>
            <person name="Corradi N."/>
        </authorList>
    </citation>
    <scope>NUCLEOTIDE SEQUENCE [LARGE SCALE GENOMIC DNA]</scope>
    <source>
        <strain evidence="1 2">C2</strain>
    </source>
</reference>
<sequence>MQNWWLDDIISNQLNNLKLVEGLKLVKSRPITGIKDTITGNEQFPEEIITPRKQDGILPNDIYNLLVDYYNNVYDLEFVTIADSIESRLQFRHPIIVRLIINQYGHNNVADVFPGQVQYYLEHKVNLPSGKQPHKLAFVKWYLLLWKNRFYEIGRDSIIPIHHIYSRFIPSKFIVGQRNPVIFMAVIPINRHFHL</sequence>
<dbReference type="VEuPathDB" id="FungiDB:RhiirFUN_021449"/>
<dbReference type="EMBL" id="LLXL01005705">
    <property type="protein sequence ID" value="PKK56396.1"/>
    <property type="molecule type" value="Genomic_DNA"/>
</dbReference>
<evidence type="ECO:0000313" key="2">
    <source>
        <dbReference type="Proteomes" id="UP000233469"/>
    </source>
</evidence>
<protein>
    <submittedName>
        <fullName evidence="1">Uncharacterized protein</fullName>
    </submittedName>
</protein>
<reference evidence="1 2" key="1">
    <citation type="submission" date="2016-04" db="EMBL/GenBank/DDBJ databases">
        <title>Genome analyses suggest a sexual origin of heterokaryosis in a supposedly ancient asexual fungus.</title>
        <authorList>
            <person name="Ropars J."/>
            <person name="Sedzielewska K."/>
            <person name="Noel J."/>
            <person name="Charron P."/>
            <person name="Farinelli L."/>
            <person name="Marton T."/>
            <person name="Kruger M."/>
            <person name="Pelin A."/>
            <person name="Brachmann A."/>
            <person name="Corradi N."/>
        </authorList>
    </citation>
    <scope>NUCLEOTIDE SEQUENCE [LARGE SCALE GENOMIC DNA]</scope>
    <source>
        <strain evidence="1 2">C2</strain>
    </source>
</reference>
<accession>A0A2N1M434</accession>
<evidence type="ECO:0000313" key="1">
    <source>
        <dbReference type="EMBL" id="PKK56396.1"/>
    </source>
</evidence>
<dbReference type="VEuPathDB" id="FungiDB:FUN_016531"/>
<name>A0A2N1M434_9GLOM</name>
<gene>
    <name evidence="1" type="ORF">RhiirC2_800113</name>
</gene>
<dbReference type="Proteomes" id="UP000233469">
    <property type="component" value="Unassembled WGS sequence"/>
</dbReference>
<proteinExistence type="predicted"/>